<organism evidence="1 2">
    <name type="scientific">Durusdinium trenchii</name>
    <dbReference type="NCBI Taxonomy" id="1381693"/>
    <lineage>
        <taxon>Eukaryota</taxon>
        <taxon>Sar</taxon>
        <taxon>Alveolata</taxon>
        <taxon>Dinophyceae</taxon>
        <taxon>Suessiales</taxon>
        <taxon>Symbiodiniaceae</taxon>
        <taxon>Durusdinium</taxon>
    </lineage>
</organism>
<evidence type="ECO:0000313" key="1">
    <source>
        <dbReference type="EMBL" id="CAK8998550.1"/>
    </source>
</evidence>
<keyword evidence="2" id="KW-1185">Reference proteome</keyword>
<name>A0ABP0I7L4_9DINO</name>
<dbReference type="Proteomes" id="UP001642464">
    <property type="component" value="Unassembled WGS sequence"/>
</dbReference>
<comment type="caution">
    <text evidence="1">The sequence shown here is derived from an EMBL/GenBank/DDBJ whole genome shotgun (WGS) entry which is preliminary data.</text>
</comment>
<protein>
    <submittedName>
        <fullName evidence="1">Uncharacterized protein</fullName>
    </submittedName>
</protein>
<reference evidence="1 2" key="1">
    <citation type="submission" date="2024-02" db="EMBL/GenBank/DDBJ databases">
        <authorList>
            <person name="Chen Y."/>
            <person name="Shah S."/>
            <person name="Dougan E. K."/>
            <person name="Thang M."/>
            <person name="Chan C."/>
        </authorList>
    </citation>
    <scope>NUCLEOTIDE SEQUENCE [LARGE SCALE GENOMIC DNA]</scope>
</reference>
<accession>A0ABP0I7L4</accession>
<dbReference type="EMBL" id="CAXAMM010003091">
    <property type="protein sequence ID" value="CAK8998550.1"/>
    <property type="molecule type" value="Genomic_DNA"/>
</dbReference>
<evidence type="ECO:0000313" key="2">
    <source>
        <dbReference type="Proteomes" id="UP001642464"/>
    </source>
</evidence>
<proteinExistence type="predicted"/>
<sequence length="98" mass="10537">MADGQRGELDPHHRCVDATSPAGPYICASKPSGQRHKVLLLERGPQLSLRSSAGRSLALGARDPGCTGDPAQHCCECQGGRQRQILKQRTETQDCAGW</sequence>
<gene>
    <name evidence="1" type="ORF">SCF082_LOCUS5688</name>
</gene>